<dbReference type="Proteomes" id="UP000003423">
    <property type="component" value="Unassembled WGS sequence"/>
</dbReference>
<sequence length="95" mass="11428">MKKIIDKCVTAFFVVVLGILWHCSTKYYVKPNQYTIMIYDIFGKEIKIEGVRTNFKIKEVAQSHISEYKKRFQYHTFSIGEEIQTKRKLRIFKKN</sequence>
<dbReference type="EMBL" id="AEXL02000087">
    <property type="protein sequence ID" value="EIJ66118.1"/>
    <property type="molecule type" value="Genomic_DNA"/>
</dbReference>
<dbReference type="PATRIC" id="fig|859350.6.peg.851"/>
<dbReference type="OrthoDB" id="856at2157"/>
<name>I3D325_9ARCH</name>
<protein>
    <submittedName>
        <fullName evidence="1">Uncharacterized protein</fullName>
    </submittedName>
</protein>
<comment type="caution">
    <text evidence="1">The sequence shown here is derived from an EMBL/GenBank/DDBJ whole genome shotgun (WGS) entry which is preliminary data.</text>
</comment>
<accession>I3D325</accession>
<proteinExistence type="predicted"/>
<dbReference type="RefSeq" id="WP_008299008.1">
    <property type="nucleotide sequence ID" value="NZ_AEXL02000087.1"/>
</dbReference>
<gene>
    <name evidence="1" type="ORF">BD31_I0574</name>
</gene>
<evidence type="ECO:0000313" key="1">
    <source>
        <dbReference type="EMBL" id="EIJ66118.1"/>
    </source>
</evidence>
<keyword evidence="2" id="KW-1185">Reference proteome</keyword>
<evidence type="ECO:0000313" key="2">
    <source>
        <dbReference type="Proteomes" id="UP000003423"/>
    </source>
</evidence>
<organism evidence="1 2">
    <name type="scientific">Candidatus Nitrosopumilus salarius BD31</name>
    <dbReference type="NCBI Taxonomy" id="859350"/>
    <lineage>
        <taxon>Archaea</taxon>
        <taxon>Nitrososphaerota</taxon>
        <taxon>Nitrososphaeria</taxon>
        <taxon>Nitrosopumilales</taxon>
        <taxon>Nitrosopumilaceae</taxon>
        <taxon>Nitrosopumilus</taxon>
    </lineage>
</organism>
<dbReference type="AlphaFoldDB" id="I3D325"/>
<reference evidence="1 2" key="1">
    <citation type="journal article" date="2012" name="J. Bacteriol.">
        <title>Genome sequence of "Candidatus Nitrosopumilus salaria" BD31, an ammonia-oxidizing archaeon from the San Francisco Bay estuary.</title>
        <authorList>
            <person name="Mosier A.C."/>
            <person name="Allen E.E."/>
            <person name="Kim M."/>
            <person name="Ferriera S."/>
            <person name="Francis C.A."/>
        </authorList>
    </citation>
    <scope>NUCLEOTIDE SEQUENCE [LARGE SCALE GENOMIC DNA]</scope>
    <source>
        <strain evidence="1 2">BD31</strain>
    </source>
</reference>